<accession>A0A165PBF7</accession>
<keyword evidence="8" id="KW-0560">Oxidoreductase</keyword>
<dbReference type="GO" id="GO:0005739">
    <property type="term" value="C:mitochondrion"/>
    <property type="evidence" value="ECO:0007669"/>
    <property type="project" value="UniProtKB-SubCell"/>
</dbReference>
<evidence type="ECO:0000256" key="8">
    <source>
        <dbReference type="ARBA" id="ARBA00023002"/>
    </source>
</evidence>
<dbReference type="GO" id="GO:0008199">
    <property type="term" value="F:ferric iron binding"/>
    <property type="evidence" value="ECO:0007669"/>
    <property type="project" value="InterPro"/>
</dbReference>
<keyword evidence="10" id="KW-0406">Ion transport</keyword>
<keyword evidence="14" id="KW-1185">Reference proteome</keyword>
<reference evidence="13 14" key="1">
    <citation type="journal article" date="2016" name="Mol. Biol. Evol.">
        <title>Comparative Genomics of Early-Diverging Mushroom-Forming Fungi Provides Insights into the Origins of Lignocellulose Decay Capabilities.</title>
        <authorList>
            <person name="Nagy L.G."/>
            <person name="Riley R."/>
            <person name="Tritt A."/>
            <person name="Adam C."/>
            <person name="Daum C."/>
            <person name="Floudas D."/>
            <person name="Sun H."/>
            <person name="Yadav J.S."/>
            <person name="Pangilinan J."/>
            <person name="Larsson K.H."/>
            <person name="Matsuura K."/>
            <person name="Barry K."/>
            <person name="Labutti K."/>
            <person name="Kuo R."/>
            <person name="Ohm R.A."/>
            <person name="Bhattacharya S.S."/>
            <person name="Shirouzu T."/>
            <person name="Yoshinaga Y."/>
            <person name="Martin F.M."/>
            <person name="Grigoriev I.V."/>
            <person name="Hibbett D.S."/>
        </authorList>
    </citation>
    <scope>NUCLEOTIDE SEQUENCE [LARGE SCALE GENOMIC DNA]</scope>
    <source>
        <strain evidence="13 14">HHB12029</strain>
    </source>
</reference>
<dbReference type="SMART" id="SM01219">
    <property type="entry name" value="Frataxin_Cyay"/>
    <property type="match status" value="1"/>
</dbReference>
<comment type="similarity">
    <text evidence="2">Belongs to the frataxin family.</text>
</comment>
<dbReference type="FunCoup" id="A0A165PBF7">
    <property type="interactions" value="202"/>
</dbReference>
<dbReference type="CDD" id="cd00503">
    <property type="entry name" value="Frataxin"/>
    <property type="match status" value="1"/>
</dbReference>
<dbReference type="PROSITE" id="PS50810">
    <property type="entry name" value="FRATAXIN_2"/>
    <property type="match status" value="1"/>
</dbReference>
<dbReference type="OrthoDB" id="1897642at2759"/>
<keyword evidence="11" id="KW-0496">Mitochondrion</keyword>
<dbReference type="PROSITE" id="PS01344">
    <property type="entry name" value="FRATAXIN_1"/>
    <property type="match status" value="1"/>
</dbReference>
<gene>
    <name evidence="13" type="ORF">EXIGLDRAFT_736683</name>
</gene>
<dbReference type="PRINTS" id="PR00904">
    <property type="entry name" value="FRATAXIN"/>
</dbReference>
<dbReference type="NCBIfam" id="TIGR03422">
    <property type="entry name" value="mito_frataxin"/>
    <property type="match status" value="1"/>
</dbReference>
<dbReference type="InterPro" id="IPR017789">
    <property type="entry name" value="Frataxin"/>
</dbReference>
<evidence type="ECO:0000256" key="2">
    <source>
        <dbReference type="ARBA" id="ARBA00008183"/>
    </source>
</evidence>
<evidence type="ECO:0000256" key="1">
    <source>
        <dbReference type="ARBA" id="ARBA00004173"/>
    </source>
</evidence>
<comment type="catalytic activity">
    <reaction evidence="12">
        <text>4 Fe(2+) + O2 + 4 H(+) = 4 Fe(3+) + 2 H2O</text>
        <dbReference type="Rhea" id="RHEA:11148"/>
        <dbReference type="ChEBI" id="CHEBI:15377"/>
        <dbReference type="ChEBI" id="CHEBI:15378"/>
        <dbReference type="ChEBI" id="CHEBI:15379"/>
        <dbReference type="ChEBI" id="CHEBI:29033"/>
        <dbReference type="ChEBI" id="CHEBI:29034"/>
        <dbReference type="EC" id="1.16.3.1"/>
    </reaction>
</comment>
<keyword evidence="5" id="KW-0813">Transport</keyword>
<dbReference type="EC" id="1.16.3.1" evidence="3"/>
<dbReference type="InterPro" id="IPR002908">
    <property type="entry name" value="Frataxin/CyaY"/>
</dbReference>
<organism evidence="13 14">
    <name type="scientific">Exidia glandulosa HHB12029</name>
    <dbReference type="NCBI Taxonomy" id="1314781"/>
    <lineage>
        <taxon>Eukaryota</taxon>
        <taxon>Fungi</taxon>
        <taxon>Dikarya</taxon>
        <taxon>Basidiomycota</taxon>
        <taxon>Agaricomycotina</taxon>
        <taxon>Agaricomycetes</taxon>
        <taxon>Auriculariales</taxon>
        <taxon>Exidiaceae</taxon>
        <taxon>Exidia</taxon>
    </lineage>
</organism>
<dbReference type="GO" id="GO:0051537">
    <property type="term" value="F:2 iron, 2 sulfur cluster binding"/>
    <property type="evidence" value="ECO:0007669"/>
    <property type="project" value="TreeGrafter"/>
</dbReference>
<dbReference type="GO" id="GO:0016226">
    <property type="term" value="P:iron-sulfur cluster assembly"/>
    <property type="evidence" value="ECO:0007669"/>
    <property type="project" value="InterPro"/>
</dbReference>
<evidence type="ECO:0000256" key="7">
    <source>
        <dbReference type="ARBA" id="ARBA00022946"/>
    </source>
</evidence>
<dbReference type="GO" id="GO:0006879">
    <property type="term" value="P:intracellular iron ion homeostasis"/>
    <property type="evidence" value="ECO:0007669"/>
    <property type="project" value="UniProtKB-KW"/>
</dbReference>
<evidence type="ECO:0000256" key="9">
    <source>
        <dbReference type="ARBA" id="ARBA00023004"/>
    </source>
</evidence>
<dbReference type="NCBIfam" id="TIGR03421">
    <property type="entry name" value="FeS_CyaY"/>
    <property type="match status" value="1"/>
</dbReference>
<keyword evidence="6" id="KW-0410">Iron transport</keyword>
<dbReference type="GO" id="GO:0004322">
    <property type="term" value="F:ferroxidase activity"/>
    <property type="evidence" value="ECO:0007669"/>
    <property type="project" value="UniProtKB-EC"/>
</dbReference>
<name>A0A165PBF7_EXIGL</name>
<evidence type="ECO:0000313" key="14">
    <source>
        <dbReference type="Proteomes" id="UP000077266"/>
    </source>
</evidence>
<evidence type="ECO:0000313" key="13">
    <source>
        <dbReference type="EMBL" id="KZW01933.1"/>
    </source>
</evidence>
<evidence type="ECO:0000256" key="3">
    <source>
        <dbReference type="ARBA" id="ARBA00013107"/>
    </source>
</evidence>
<evidence type="ECO:0000256" key="12">
    <source>
        <dbReference type="ARBA" id="ARBA00047990"/>
    </source>
</evidence>
<dbReference type="Proteomes" id="UP000077266">
    <property type="component" value="Unassembled WGS sequence"/>
</dbReference>
<protein>
    <recommendedName>
        <fullName evidence="3">ferroxidase</fullName>
        <ecNumber evidence="3">1.16.3.1</ecNumber>
    </recommendedName>
</protein>
<dbReference type="PANTHER" id="PTHR16821">
    <property type="entry name" value="FRATAXIN"/>
    <property type="match status" value="1"/>
</dbReference>
<dbReference type="GO" id="GO:0034986">
    <property type="term" value="F:iron chaperone activity"/>
    <property type="evidence" value="ECO:0007669"/>
    <property type="project" value="TreeGrafter"/>
</dbReference>
<evidence type="ECO:0000256" key="10">
    <source>
        <dbReference type="ARBA" id="ARBA00023065"/>
    </source>
</evidence>
<keyword evidence="9" id="KW-0408">Iron</keyword>
<dbReference type="PANTHER" id="PTHR16821:SF2">
    <property type="entry name" value="FRATAXIN, MITOCHONDRIAL"/>
    <property type="match status" value="1"/>
</dbReference>
<evidence type="ECO:0000256" key="5">
    <source>
        <dbReference type="ARBA" id="ARBA00022448"/>
    </source>
</evidence>
<dbReference type="Gene3D" id="3.30.920.10">
    <property type="entry name" value="Frataxin/CyaY"/>
    <property type="match status" value="1"/>
</dbReference>
<dbReference type="AlphaFoldDB" id="A0A165PBF7"/>
<dbReference type="Pfam" id="PF01491">
    <property type="entry name" value="Frataxin_Cyay"/>
    <property type="match status" value="1"/>
</dbReference>
<evidence type="ECO:0000256" key="4">
    <source>
        <dbReference type="ARBA" id="ARBA00022434"/>
    </source>
</evidence>
<proteinExistence type="inferred from homology"/>
<dbReference type="EMBL" id="KV425890">
    <property type="protein sequence ID" value="KZW01933.1"/>
    <property type="molecule type" value="Genomic_DNA"/>
</dbReference>
<evidence type="ECO:0000256" key="11">
    <source>
        <dbReference type="ARBA" id="ARBA00023128"/>
    </source>
</evidence>
<dbReference type="STRING" id="1314781.A0A165PBF7"/>
<dbReference type="SUPFAM" id="SSF55387">
    <property type="entry name" value="Frataxin/Nqo15-like"/>
    <property type="match status" value="1"/>
</dbReference>
<dbReference type="InterPro" id="IPR020895">
    <property type="entry name" value="Frataxin_CS"/>
</dbReference>
<keyword evidence="7" id="KW-0809">Transit peptide</keyword>
<comment type="subcellular location">
    <subcellularLocation>
        <location evidence="1">Mitochondrion</location>
    </subcellularLocation>
</comment>
<keyword evidence="4" id="KW-0409">Iron storage</keyword>
<evidence type="ECO:0000256" key="6">
    <source>
        <dbReference type="ARBA" id="ARBA00022496"/>
    </source>
</evidence>
<dbReference type="GO" id="GO:0008198">
    <property type="term" value="F:ferrous iron binding"/>
    <property type="evidence" value="ECO:0007669"/>
    <property type="project" value="TreeGrafter"/>
</dbReference>
<dbReference type="InterPro" id="IPR036524">
    <property type="entry name" value="Frataxin/CyaY_sf"/>
</dbReference>
<dbReference type="InParanoid" id="A0A165PBF7"/>
<dbReference type="GO" id="GO:0006826">
    <property type="term" value="P:iron ion transport"/>
    <property type="evidence" value="ECO:0007669"/>
    <property type="project" value="UniProtKB-KW"/>
</dbReference>
<sequence length="181" mass="20579">MLARLRLLPLPARVRTLAPVLTAVNAARRWRVDAHPQPARTFASSSRTRSAAAEVPKYTAADVSMDNYHSIADSTMDRLLEQLENVVDFHDNADYEVEYSSGVLTLKLGEHGTYVINKQPPNKQIWLSSPLSGPKRYDYDQQQNVWFYARDGQTLDALLYDELSKALDNDHIYIDSTPERE</sequence>